<evidence type="ECO:0000313" key="5">
    <source>
        <dbReference type="EMBL" id="ACR17067.1"/>
    </source>
</evidence>
<name>C4LGW2_CORK4</name>
<evidence type="ECO:0000256" key="1">
    <source>
        <dbReference type="ARBA" id="ARBA00023125"/>
    </source>
</evidence>
<dbReference type="PROSITE" id="PS00552">
    <property type="entry name" value="HTH_MERR_1"/>
    <property type="match status" value="1"/>
</dbReference>
<keyword evidence="6" id="KW-1185">Reference proteome</keyword>
<dbReference type="InterPro" id="IPR000551">
    <property type="entry name" value="MerR-type_HTH_dom"/>
</dbReference>
<feature type="compositionally biased region" description="Gly residues" evidence="3">
    <location>
        <begin position="19"/>
        <end position="42"/>
    </location>
</feature>
<feature type="coiled-coil region" evidence="2">
    <location>
        <begin position="144"/>
        <end position="171"/>
    </location>
</feature>
<dbReference type="PANTHER" id="PTHR30204:SF58">
    <property type="entry name" value="HTH-TYPE TRANSCRIPTIONAL REGULATOR YFMP"/>
    <property type="match status" value="1"/>
</dbReference>
<dbReference type="InterPro" id="IPR009061">
    <property type="entry name" value="DNA-bd_dom_put_sf"/>
</dbReference>
<dbReference type="PROSITE" id="PS50937">
    <property type="entry name" value="HTH_MERR_2"/>
    <property type="match status" value="1"/>
</dbReference>
<dbReference type="CDD" id="cd04766">
    <property type="entry name" value="HTH_HspR"/>
    <property type="match status" value="1"/>
</dbReference>
<evidence type="ECO:0000256" key="2">
    <source>
        <dbReference type="SAM" id="Coils"/>
    </source>
</evidence>
<keyword evidence="1" id="KW-0238">DNA-binding</keyword>
<reference evidence="5 6" key="1">
    <citation type="journal article" date="2008" name="J. Biotechnol.">
        <title>Ultrafast pyrosequencing of Corynebacterium kroppenstedtii DSM44385 revealed insights into the physiology of a lipophilic corynebacterium that lacks mycolic acids.</title>
        <authorList>
            <person name="Tauch A."/>
            <person name="Schneider J."/>
            <person name="Szczepanowski R."/>
            <person name="Tilker A."/>
            <person name="Viehoever P."/>
            <person name="Gartemann K.-H."/>
            <person name="Arnold W."/>
            <person name="Blom J."/>
            <person name="Brinkrolf K."/>
            <person name="Brune I."/>
            <person name="Goetker S."/>
            <person name="Weisshaar B."/>
            <person name="Goesmann A."/>
            <person name="Droege M."/>
            <person name="Puehler A."/>
        </authorList>
    </citation>
    <scope>NUCLEOTIDE SEQUENCE [LARGE SCALE GENOMIC DNA]</scope>
    <source>
        <strain evidence="6">DSM 44385 / JCM 11950 / CIP 105744 / CCUG 35717</strain>
    </source>
</reference>
<dbReference type="PANTHER" id="PTHR30204">
    <property type="entry name" value="REDOX-CYCLING DRUG-SENSING TRANSCRIPTIONAL ACTIVATOR SOXR"/>
    <property type="match status" value="1"/>
</dbReference>
<feature type="domain" description="HTH merR-type" evidence="4">
    <location>
        <begin position="78"/>
        <end position="147"/>
    </location>
</feature>
<dbReference type="SUPFAM" id="SSF46955">
    <property type="entry name" value="Putative DNA-binding domain"/>
    <property type="match status" value="1"/>
</dbReference>
<dbReference type="InterPro" id="IPR047057">
    <property type="entry name" value="MerR_fam"/>
</dbReference>
<evidence type="ECO:0000256" key="3">
    <source>
        <dbReference type="SAM" id="MobiDB-lite"/>
    </source>
</evidence>
<dbReference type="eggNOG" id="COG0789">
    <property type="taxonomic scope" value="Bacteria"/>
</dbReference>
<dbReference type="NCBIfam" id="NF047375">
    <property type="entry name" value="HeatShock_HspR"/>
    <property type="match status" value="1"/>
</dbReference>
<dbReference type="KEGG" id="ckp:ckrop_0284"/>
<dbReference type="GO" id="GO:0003700">
    <property type="term" value="F:DNA-binding transcription factor activity"/>
    <property type="evidence" value="ECO:0007669"/>
    <property type="project" value="InterPro"/>
</dbReference>
<gene>
    <name evidence="5" type="primary">hspR</name>
    <name evidence="5" type="ordered locus">ckrop_0284</name>
</gene>
<dbReference type="AlphaFoldDB" id="C4LGW2"/>
<accession>C4LGW2</accession>
<dbReference type="HOGENOM" id="CLU_060077_7_1_11"/>
<protein>
    <submittedName>
        <fullName evidence="5">Transcriptional regulator, MerR family</fullName>
    </submittedName>
</protein>
<dbReference type="STRING" id="645127.ckrop_0284"/>
<dbReference type="FunFam" id="1.10.1660.10:FF:000008">
    <property type="entry name" value="Heat shock transcriptional regulator"/>
    <property type="match status" value="1"/>
</dbReference>
<dbReference type="GO" id="GO:0003677">
    <property type="term" value="F:DNA binding"/>
    <property type="evidence" value="ECO:0007669"/>
    <property type="project" value="UniProtKB-KW"/>
</dbReference>
<evidence type="ECO:0000259" key="4">
    <source>
        <dbReference type="PROSITE" id="PS50937"/>
    </source>
</evidence>
<organism evidence="5 6">
    <name type="scientific">Corynebacterium kroppenstedtii (strain DSM 44385 / JCM 11950 / CIP 105744 / CCUG 35717)</name>
    <dbReference type="NCBI Taxonomy" id="645127"/>
    <lineage>
        <taxon>Bacteria</taxon>
        <taxon>Bacillati</taxon>
        <taxon>Actinomycetota</taxon>
        <taxon>Actinomycetes</taxon>
        <taxon>Mycobacteriales</taxon>
        <taxon>Corynebacteriaceae</taxon>
        <taxon>Corynebacterium</taxon>
    </lineage>
</organism>
<keyword evidence="2" id="KW-0175">Coiled coil</keyword>
<dbReference type="EMBL" id="CP001620">
    <property type="protein sequence ID" value="ACR17067.1"/>
    <property type="molecule type" value="Genomic_DNA"/>
</dbReference>
<proteinExistence type="predicted"/>
<dbReference type="Gene3D" id="1.10.1660.10">
    <property type="match status" value="1"/>
</dbReference>
<evidence type="ECO:0000313" key="6">
    <source>
        <dbReference type="Proteomes" id="UP000001473"/>
    </source>
</evidence>
<sequence length="205" mass="22394">MASNSDRRRNTTGPSNAGGAAGTRGAGAGATGGAAGTRGGEAGAETRGGENRATPDTSRQTHTRGNRQPLGEVRREEVYVISVAAELTGLHAQTLRTYDRMGLVTPERTRGGGRRYSPDDIEMLREIQKLSHEDGVNLAGIRAIIDLKSQVDELQAENHQLRERLARMEAQHGRSRGEIVHVPRSTAVVMWEPGARRRKDRRDRR</sequence>
<feature type="region of interest" description="Disordered" evidence="3">
    <location>
        <begin position="1"/>
        <end position="71"/>
    </location>
</feature>
<dbReference type="Pfam" id="PF13411">
    <property type="entry name" value="MerR_1"/>
    <property type="match status" value="1"/>
</dbReference>
<dbReference type="SMART" id="SM00422">
    <property type="entry name" value="HTH_MERR"/>
    <property type="match status" value="1"/>
</dbReference>
<dbReference type="Proteomes" id="UP000001473">
    <property type="component" value="Chromosome"/>
</dbReference>